<gene>
    <name evidence="2" type="ORF">AB4876_02960</name>
</gene>
<feature type="transmembrane region" description="Helical" evidence="1">
    <location>
        <begin position="167"/>
        <end position="188"/>
    </location>
</feature>
<feature type="transmembrane region" description="Helical" evidence="1">
    <location>
        <begin position="88"/>
        <end position="111"/>
    </location>
</feature>
<name>A0ABV3U1R8_9GAMM</name>
<dbReference type="EMBL" id="JBFRYA010000002">
    <property type="protein sequence ID" value="MEX1667852.1"/>
    <property type="molecule type" value="Genomic_DNA"/>
</dbReference>
<protein>
    <submittedName>
        <fullName evidence="2">Uncharacterized protein</fullName>
    </submittedName>
</protein>
<dbReference type="Proteomes" id="UP001557485">
    <property type="component" value="Unassembled WGS sequence"/>
</dbReference>
<sequence>MLPRSHLAGAWSGPIFILLLGVGAALFANFIPAHKPSASADEIVLIYQSNLTGIRVGMVLMMLASAFYIAWSVSLSAAIKTFEGNNGFFAPAQMLGGTIGSLFFLFPAFFFEFAAFRPERDPNLILLLNDIGWLLLITPAPPFLIQALSLGTAILTGNNTQAILPRWTGFLTLWVAVLVVPALLPFFFKTGVFAWNGLFPFWLPLAIFAVWISVMSWFLLAAAKRQEH</sequence>
<reference evidence="2 3" key="1">
    <citation type="journal article" date="2011" name="Int. J. Syst. Evol. Microbiol.">
        <title>Zhongshania antarctica gen. nov., sp. nov. and Zhongshania guokunii sp. nov., gammaproteobacteria respectively isolated from coastal attached (fast) ice and surface seawater of the Antarctic.</title>
        <authorList>
            <person name="Li H.J."/>
            <person name="Zhang X.Y."/>
            <person name="Chen C.X."/>
            <person name="Zhang Y.J."/>
            <person name="Gao Z.M."/>
            <person name="Yu Y."/>
            <person name="Chen X.L."/>
            <person name="Chen B."/>
            <person name="Zhang Y.Z."/>
        </authorList>
    </citation>
    <scope>NUCLEOTIDE SEQUENCE [LARGE SCALE GENOMIC DNA]</scope>
    <source>
        <strain evidence="2 3">ZS6-22T</strain>
    </source>
</reference>
<feature type="transmembrane region" description="Helical" evidence="1">
    <location>
        <begin position="131"/>
        <end position="155"/>
    </location>
</feature>
<dbReference type="RefSeq" id="WP_368380158.1">
    <property type="nucleotide sequence ID" value="NZ_JBFRYA010000002.1"/>
</dbReference>
<keyword evidence="1" id="KW-0472">Membrane</keyword>
<evidence type="ECO:0000313" key="3">
    <source>
        <dbReference type="Proteomes" id="UP001557485"/>
    </source>
</evidence>
<organism evidence="2 3">
    <name type="scientific">Zhongshania guokunii</name>
    <dbReference type="NCBI Taxonomy" id="641783"/>
    <lineage>
        <taxon>Bacteria</taxon>
        <taxon>Pseudomonadati</taxon>
        <taxon>Pseudomonadota</taxon>
        <taxon>Gammaproteobacteria</taxon>
        <taxon>Cellvibrionales</taxon>
        <taxon>Spongiibacteraceae</taxon>
        <taxon>Zhongshania</taxon>
    </lineage>
</organism>
<keyword evidence="1" id="KW-0812">Transmembrane</keyword>
<keyword evidence="3" id="KW-1185">Reference proteome</keyword>
<evidence type="ECO:0000256" key="1">
    <source>
        <dbReference type="SAM" id="Phobius"/>
    </source>
</evidence>
<feature type="transmembrane region" description="Helical" evidence="1">
    <location>
        <begin position="200"/>
        <end position="223"/>
    </location>
</feature>
<evidence type="ECO:0000313" key="2">
    <source>
        <dbReference type="EMBL" id="MEX1667852.1"/>
    </source>
</evidence>
<accession>A0ABV3U1R8</accession>
<proteinExistence type="predicted"/>
<comment type="caution">
    <text evidence="2">The sequence shown here is derived from an EMBL/GenBank/DDBJ whole genome shotgun (WGS) entry which is preliminary data.</text>
</comment>
<feature type="transmembrane region" description="Helical" evidence="1">
    <location>
        <begin position="56"/>
        <end position="76"/>
    </location>
</feature>
<keyword evidence="1" id="KW-1133">Transmembrane helix</keyword>